<evidence type="ECO:0000259" key="1">
    <source>
        <dbReference type="PROSITE" id="PS50983"/>
    </source>
</evidence>
<gene>
    <name evidence="2" type="ORF">EV201_1176</name>
</gene>
<dbReference type="PROSITE" id="PS50983">
    <property type="entry name" value="FE_B12_PBP"/>
    <property type="match status" value="1"/>
</dbReference>
<protein>
    <submittedName>
        <fullName evidence="2">Iron complex transport system substrate-binding protein</fullName>
    </submittedName>
</protein>
<name>A0A4Q7VKH6_9BACT</name>
<dbReference type="InterPro" id="IPR002491">
    <property type="entry name" value="ABC_transptr_periplasmic_BD"/>
</dbReference>
<dbReference type="PANTHER" id="PTHR30535">
    <property type="entry name" value="VITAMIN B12-BINDING PROTEIN"/>
    <property type="match status" value="1"/>
</dbReference>
<dbReference type="GO" id="GO:0071281">
    <property type="term" value="P:cellular response to iron ion"/>
    <property type="evidence" value="ECO:0007669"/>
    <property type="project" value="TreeGrafter"/>
</dbReference>
<dbReference type="PROSITE" id="PS51257">
    <property type="entry name" value="PROKAR_LIPOPROTEIN"/>
    <property type="match status" value="1"/>
</dbReference>
<keyword evidence="3" id="KW-1185">Reference proteome</keyword>
<dbReference type="Gene3D" id="3.40.50.1980">
    <property type="entry name" value="Nitrogenase molybdenum iron protein domain"/>
    <property type="match status" value="2"/>
</dbReference>
<dbReference type="Proteomes" id="UP000293562">
    <property type="component" value="Unassembled WGS sequence"/>
</dbReference>
<organism evidence="2 3">
    <name type="scientific">Ancylomarina subtilis</name>
    <dbReference type="NCBI Taxonomy" id="1639035"/>
    <lineage>
        <taxon>Bacteria</taxon>
        <taxon>Pseudomonadati</taxon>
        <taxon>Bacteroidota</taxon>
        <taxon>Bacteroidia</taxon>
        <taxon>Marinilabiliales</taxon>
        <taxon>Marinifilaceae</taxon>
        <taxon>Ancylomarina</taxon>
    </lineage>
</organism>
<dbReference type="CDD" id="cd01141">
    <property type="entry name" value="TroA_d"/>
    <property type="match status" value="1"/>
</dbReference>
<dbReference type="PANTHER" id="PTHR30535:SF34">
    <property type="entry name" value="MOLYBDATE-BINDING PROTEIN MOLA"/>
    <property type="match status" value="1"/>
</dbReference>
<dbReference type="AlphaFoldDB" id="A0A4Q7VKH6"/>
<reference evidence="2 3" key="1">
    <citation type="submission" date="2019-02" db="EMBL/GenBank/DDBJ databases">
        <title>Genomic Encyclopedia of Type Strains, Phase IV (KMG-IV): sequencing the most valuable type-strain genomes for metagenomic binning, comparative biology and taxonomic classification.</title>
        <authorList>
            <person name="Goeker M."/>
        </authorList>
    </citation>
    <scope>NUCLEOTIDE SEQUENCE [LARGE SCALE GENOMIC DNA]</scope>
    <source>
        <strain evidence="2 3">DSM 28825</strain>
    </source>
</reference>
<evidence type="ECO:0000313" key="3">
    <source>
        <dbReference type="Proteomes" id="UP000293562"/>
    </source>
</evidence>
<dbReference type="OrthoDB" id="9812528at2"/>
<dbReference type="SUPFAM" id="SSF53807">
    <property type="entry name" value="Helical backbone' metal receptor"/>
    <property type="match status" value="1"/>
</dbReference>
<dbReference type="Pfam" id="PF01497">
    <property type="entry name" value="Peripla_BP_2"/>
    <property type="match status" value="1"/>
</dbReference>
<dbReference type="EMBL" id="SHKN01000001">
    <property type="protein sequence ID" value="RZT96538.1"/>
    <property type="molecule type" value="Genomic_DNA"/>
</dbReference>
<comment type="caution">
    <text evidence="2">The sequence shown here is derived from an EMBL/GenBank/DDBJ whole genome shotgun (WGS) entry which is preliminary data.</text>
</comment>
<proteinExistence type="predicted"/>
<dbReference type="InterPro" id="IPR050902">
    <property type="entry name" value="ABC_Transporter_SBP"/>
</dbReference>
<accession>A0A4Q7VKH6</accession>
<dbReference type="RefSeq" id="WP_130306433.1">
    <property type="nucleotide sequence ID" value="NZ_SHKN01000001.1"/>
</dbReference>
<feature type="domain" description="Fe/B12 periplasmic-binding" evidence="1">
    <location>
        <begin position="108"/>
        <end position="382"/>
    </location>
</feature>
<sequence>MGIRQLMMLAIAFSVFLVTSCVQFSSKKTESKTENQSVSVDSSFQFISKIKYAKGFKIERHNGYKELSVLNPWNKGEIFQKYYLIPRGKKQKLSLPSDGQVIEVPIRSIASLSNTQIGILNFLGVLDKVVAVSMPDRIYSDDLNKRIEKGEVVGAGSGQGMAFDFEKLVDISPELVMVSGYMKISNDEAKLIDAGLPVAFNIEWMESSLLARAEWAKFIAAFFNEEQKADKLFTTLEERYLSIKSEISHVTNRPGVISGYHFKGVWYMPGGQSYLAQLLRDAKGDYCWFSDSSQGSIPLSFEVVLEKQSGAKIWFGPAQCRSLKEMADLDERYTLFQAYKDGQVYSMTKRKNAKGANDYFESGVIRPDLMLKDVAKILHPELFPDYELYFYQKLN</sequence>
<evidence type="ECO:0000313" key="2">
    <source>
        <dbReference type="EMBL" id="RZT96538.1"/>
    </source>
</evidence>